<sequence length="61" mass="6654">MMQKACGTKLRKMGRGSALFIIMGNCCMKEEIEKKPAIISVLGLRALRGMGSAFTTIRMSS</sequence>
<protein>
    <submittedName>
        <fullName evidence="1">Uncharacterized protein</fullName>
    </submittedName>
</protein>
<dbReference type="Proteomes" id="UP000429958">
    <property type="component" value="Unassembled WGS sequence"/>
</dbReference>
<keyword evidence="2" id="KW-1185">Reference proteome</keyword>
<evidence type="ECO:0000313" key="1">
    <source>
        <dbReference type="EMBL" id="MSS38724.1"/>
    </source>
</evidence>
<proteinExistence type="predicted"/>
<comment type="caution">
    <text evidence="1">The sequence shown here is derived from an EMBL/GenBank/DDBJ whole genome shotgun (WGS) entry which is preliminary data.</text>
</comment>
<organism evidence="1 2">
    <name type="scientific">Clostridium porci</name>
    <dbReference type="NCBI Taxonomy" id="2605778"/>
    <lineage>
        <taxon>Bacteria</taxon>
        <taxon>Bacillati</taxon>
        <taxon>Bacillota</taxon>
        <taxon>Clostridia</taxon>
        <taxon>Eubacteriales</taxon>
        <taxon>Clostridiaceae</taxon>
        <taxon>Clostridium</taxon>
    </lineage>
</organism>
<dbReference type="EMBL" id="VUMD01000044">
    <property type="protein sequence ID" value="MSS38724.1"/>
    <property type="molecule type" value="Genomic_DNA"/>
</dbReference>
<dbReference type="AlphaFoldDB" id="A0A7X2TE48"/>
<gene>
    <name evidence="1" type="ORF">FYJ39_20050</name>
</gene>
<accession>A0A7X2TE48</accession>
<name>A0A7X2TE48_9CLOT</name>
<evidence type="ECO:0000313" key="2">
    <source>
        <dbReference type="Proteomes" id="UP000429958"/>
    </source>
</evidence>
<reference evidence="1 2" key="1">
    <citation type="submission" date="2019-08" db="EMBL/GenBank/DDBJ databases">
        <title>In-depth cultivation of the pig gut microbiome towards novel bacterial diversity and tailored functional studies.</title>
        <authorList>
            <person name="Wylensek D."/>
            <person name="Hitch T.C.A."/>
            <person name="Clavel T."/>
        </authorList>
    </citation>
    <scope>NUCLEOTIDE SEQUENCE [LARGE SCALE GENOMIC DNA]</scope>
    <source>
        <strain evidence="1 2">WCA-389-WT-23D1</strain>
    </source>
</reference>
<dbReference type="RefSeq" id="WP_154474086.1">
    <property type="nucleotide sequence ID" value="NZ_VUMD01000044.1"/>
</dbReference>